<feature type="region of interest" description="Disordered" evidence="1">
    <location>
        <begin position="322"/>
        <end position="346"/>
    </location>
</feature>
<feature type="compositionally biased region" description="Acidic residues" evidence="1">
    <location>
        <begin position="235"/>
        <end position="254"/>
    </location>
</feature>
<dbReference type="AlphaFoldDB" id="A0A9W4DIP5"/>
<comment type="caution">
    <text evidence="2">The sequence shown here is derived from an EMBL/GenBank/DDBJ whole genome shotgun (WGS) entry which is preliminary data.</text>
</comment>
<evidence type="ECO:0000256" key="1">
    <source>
        <dbReference type="SAM" id="MobiDB-lite"/>
    </source>
</evidence>
<sequence length="346" mass="39136">MKFPYHSMAVCDSDSRRPVSTHLVDTPGGPYIYGTGAPLRFFVSYTVDSPAIVTTNLRALVKRDWPESLEDLPAPIEYDDTEAMAEKLATFFVNQSDPDDVSEIPRPTSPYDLFMGFNAVHIYQYGIDFCYQVMCHISRLGERTQTPVVEEKETYTLDWAKRNIGHLIQLPRIEDEDDEFEAETKLCGPSRGISPAEAHSLKQRMKYYRKLLLDDTKAPSSEILLFEDAVHPMSDSEDDDALHDEQAGDDDSDDISQQSDYDETSSFGYTTDQTSSLDLMMPYLGKFRSKIPVLISRKSPIFVTDTTGESLDSSNVDVERNDIRPLPSKIPRPIKLFSSSKRPKSL</sequence>
<evidence type="ECO:0000313" key="3">
    <source>
        <dbReference type="EMBL" id="CAD6502486.1"/>
    </source>
</evidence>
<reference evidence="2" key="1">
    <citation type="submission" date="2020-10" db="EMBL/GenBank/DDBJ databases">
        <authorList>
            <person name="Muller C M."/>
        </authorList>
    </citation>
    <scope>NUCLEOTIDE SEQUENCE</scope>
    <source>
        <strain evidence="2">THUN-12</strain>
    </source>
</reference>
<gene>
    <name evidence="2" type="ORF">BGTH12_LOCUS3842</name>
    <name evidence="3" type="ORF">BGTH12_LOCUS3844</name>
</gene>
<name>A0A9W4DIP5_BLUGR</name>
<accession>A0A9W4DIP5</accession>
<dbReference type="Proteomes" id="UP000683417">
    <property type="component" value="Unassembled WGS sequence"/>
</dbReference>
<dbReference type="EMBL" id="CAJHIT010000006">
    <property type="protein sequence ID" value="CAD6502486.1"/>
    <property type="molecule type" value="Genomic_DNA"/>
</dbReference>
<feature type="region of interest" description="Disordered" evidence="1">
    <location>
        <begin position="234"/>
        <end position="272"/>
    </location>
</feature>
<protein>
    <submittedName>
        <fullName evidence="2">BgTH12-05076</fullName>
    </submittedName>
    <submittedName>
        <fullName evidence="3">BgTH12-05078</fullName>
    </submittedName>
</protein>
<evidence type="ECO:0000313" key="4">
    <source>
        <dbReference type="Proteomes" id="UP000683417"/>
    </source>
</evidence>
<evidence type="ECO:0000313" key="2">
    <source>
        <dbReference type="EMBL" id="CAD6502484.1"/>
    </source>
</evidence>
<dbReference type="EMBL" id="CAJHIT010000006">
    <property type="protein sequence ID" value="CAD6502484.1"/>
    <property type="molecule type" value="Genomic_DNA"/>
</dbReference>
<proteinExistence type="predicted"/>
<organism evidence="2 4">
    <name type="scientific">Blumeria graminis f. sp. triticale</name>
    <dbReference type="NCBI Taxonomy" id="1689686"/>
    <lineage>
        <taxon>Eukaryota</taxon>
        <taxon>Fungi</taxon>
        <taxon>Dikarya</taxon>
        <taxon>Ascomycota</taxon>
        <taxon>Pezizomycotina</taxon>
        <taxon>Leotiomycetes</taxon>
        <taxon>Erysiphales</taxon>
        <taxon>Erysiphaceae</taxon>
        <taxon>Blumeria</taxon>
    </lineage>
</organism>